<dbReference type="Proteomes" id="UP000018721">
    <property type="component" value="Unassembled WGS sequence"/>
</dbReference>
<organism evidence="2 3">
    <name type="scientific">Phytophthora nicotianae P1569</name>
    <dbReference type="NCBI Taxonomy" id="1317065"/>
    <lineage>
        <taxon>Eukaryota</taxon>
        <taxon>Sar</taxon>
        <taxon>Stramenopiles</taxon>
        <taxon>Oomycota</taxon>
        <taxon>Peronosporomycetes</taxon>
        <taxon>Peronosporales</taxon>
        <taxon>Peronosporaceae</taxon>
        <taxon>Phytophthora</taxon>
    </lineage>
</organism>
<reference evidence="2 3" key="1">
    <citation type="submission" date="2013-11" db="EMBL/GenBank/DDBJ databases">
        <title>The Genome Sequence of Phytophthora parasitica P1569.</title>
        <authorList>
            <consortium name="The Broad Institute Genomics Platform"/>
            <person name="Russ C."/>
            <person name="Tyler B."/>
            <person name="Panabieres F."/>
            <person name="Shan W."/>
            <person name="Tripathy S."/>
            <person name="Grunwald N."/>
            <person name="Machado M."/>
            <person name="Johnson C.S."/>
            <person name="Arredondo F."/>
            <person name="Hong C."/>
            <person name="Coffey M."/>
            <person name="Young S.K."/>
            <person name="Zeng Q."/>
            <person name="Gargeya S."/>
            <person name="Fitzgerald M."/>
            <person name="Abouelleil A."/>
            <person name="Alvarado L."/>
            <person name="Chapman S.B."/>
            <person name="Gainer-Dewar J."/>
            <person name="Goldberg J."/>
            <person name="Griggs A."/>
            <person name="Gujja S."/>
            <person name="Hansen M."/>
            <person name="Howarth C."/>
            <person name="Imamovic A."/>
            <person name="Ireland A."/>
            <person name="Larimer J."/>
            <person name="McCowan C."/>
            <person name="Murphy C."/>
            <person name="Pearson M."/>
            <person name="Poon T.W."/>
            <person name="Priest M."/>
            <person name="Roberts A."/>
            <person name="Saif S."/>
            <person name="Shea T."/>
            <person name="Sykes S."/>
            <person name="Wortman J."/>
            <person name="Nusbaum C."/>
            <person name="Birren B."/>
        </authorList>
    </citation>
    <scope>NUCLEOTIDE SEQUENCE [LARGE SCALE GENOMIC DNA]</scope>
    <source>
        <strain evidence="2 3">P1569</strain>
    </source>
</reference>
<protein>
    <submittedName>
        <fullName evidence="2">Uncharacterized protein</fullName>
    </submittedName>
</protein>
<dbReference type="HOGENOM" id="CLU_2150839_0_0_1"/>
<dbReference type="EMBL" id="ANIZ01003980">
    <property type="protein sequence ID" value="ETI30495.1"/>
    <property type="molecule type" value="Genomic_DNA"/>
</dbReference>
<feature type="region of interest" description="Disordered" evidence="1">
    <location>
        <begin position="40"/>
        <end position="100"/>
    </location>
</feature>
<evidence type="ECO:0000313" key="3">
    <source>
        <dbReference type="Proteomes" id="UP000018721"/>
    </source>
</evidence>
<name>V9DUE6_PHYNI</name>
<accession>V9DUE6</accession>
<sequence>MARLEGFAKGKPKFFQIKSAFKQVFDIRVSHRNELRKQVAEAEDRLSQSSTVPQAETPKVNIFENNGEEEEEEEEETEESKTEETTGDNADTSFEPQTVDDGANVAVFLLAR</sequence>
<dbReference type="eggNOG" id="ENOG502SX6Y">
    <property type="taxonomic scope" value="Eukaryota"/>
</dbReference>
<evidence type="ECO:0000256" key="1">
    <source>
        <dbReference type="SAM" id="MobiDB-lite"/>
    </source>
</evidence>
<proteinExistence type="predicted"/>
<feature type="compositionally biased region" description="Polar residues" evidence="1">
    <location>
        <begin position="87"/>
        <end position="96"/>
    </location>
</feature>
<keyword evidence="3" id="KW-1185">Reference proteome</keyword>
<feature type="compositionally biased region" description="Acidic residues" evidence="1">
    <location>
        <begin position="66"/>
        <end position="78"/>
    </location>
</feature>
<comment type="caution">
    <text evidence="2">The sequence shown here is derived from an EMBL/GenBank/DDBJ whole genome shotgun (WGS) entry which is preliminary data.</text>
</comment>
<gene>
    <name evidence="2" type="ORF">F443_22382</name>
</gene>
<evidence type="ECO:0000313" key="2">
    <source>
        <dbReference type="EMBL" id="ETI30495.1"/>
    </source>
</evidence>
<dbReference type="AlphaFoldDB" id="V9DUE6"/>